<gene>
    <name evidence="2" type="ORF">IC230_21205</name>
</gene>
<evidence type="ECO:0000256" key="1">
    <source>
        <dbReference type="SAM" id="MobiDB-lite"/>
    </source>
</evidence>
<comment type="caution">
    <text evidence="2">The sequence shown here is derived from an EMBL/GenBank/DDBJ whole genome shotgun (WGS) entry which is preliminary data.</text>
</comment>
<evidence type="ECO:0000313" key="2">
    <source>
        <dbReference type="EMBL" id="MBD2755434.1"/>
    </source>
</evidence>
<feature type="region of interest" description="Disordered" evidence="1">
    <location>
        <begin position="50"/>
        <end position="75"/>
    </location>
</feature>
<evidence type="ECO:0000313" key="3">
    <source>
        <dbReference type="Proteomes" id="UP000653797"/>
    </source>
</evidence>
<dbReference type="AlphaFoldDB" id="A0A927B4E5"/>
<dbReference type="RefSeq" id="WP_191041055.1">
    <property type="nucleotide sequence ID" value="NZ_JACXAA010000008.1"/>
</dbReference>
<name>A0A927B4E5_9BACT</name>
<organism evidence="2 3">
    <name type="scientific">Spirosoma validum</name>
    <dbReference type="NCBI Taxonomy" id="2771355"/>
    <lineage>
        <taxon>Bacteria</taxon>
        <taxon>Pseudomonadati</taxon>
        <taxon>Bacteroidota</taxon>
        <taxon>Cytophagia</taxon>
        <taxon>Cytophagales</taxon>
        <taxon>Cytophagaceae</taxon>
        <taxon>Spirosoma</taxon>
    </lineage>
</organism>
<protein>
    <submittedName>
        <fullName evidence="2">Uncharacterized protein</fullName>
    </submittedName>
</protein>
<proteinExistence type="predicted"/>
<reference evidence="2" key="1">
    <citation type="submission" date="2020-09" db="EMBL/GenBank/DDBJ databases">
        <authorList>
            <person name="Kim M.K."/>
        </authorList>
    </citation>
    <scope>NUCLEOTIDE SEQUENCE</scope>
    <source>
        <strain evidence="2">BT704</strain>
    </source>
</reference>
<sequence>MAQQRSNYLVDQLLSNKLSRAEFDEFLAGLHNPDDLQIYSDALETYFNELVNDPDPPPDSDEKTEPFLNEAKTRL</sequence>
<keyword evidence="3" id="KW-1185">Reference proteome</keyword>
<feature type="compositionally biased region" description="Basic and acidic residues" evidence="1">
    <location>
        <begin position="60"/>
        <end position="75"/>
    </location>
</feature>
<dbReference type="Proteomes" id="UP000653797">
    <property type="component" value="Unassembled WGS sequence"/>
</dbReference>
<accession>A0A927B4E5</accession>
<dbReference type="EMBL" id="JACXAA010000008">
    <property type="protein sequence ID" value="MBD2755434.1"/>
    <property type="molecule type" value="Genomic_DNA"/>
</dbReference>